<dbReference type="Proteomes" id="UP001240150">
    <property type="component" value="Chromosome"/>
</dbReference>
<sequence length="210" mass="23272">MSGHGVRSRQVEETRARILRTAERLFAEHGVASVSNRQISEAAGQGNNAAVNYHFGTKSDLVRAIVRRHAGPMEEIRRGLLERHAGSTEVRDWVTCVVRSITDHLTALGSPSWYARFAAQLMTEPTLRELAAAEIAEAPMFLAVLDALHRCLPDLPDEVRRERDDMAHTLILHFCAQRERSGTTEWSSTAAALIDAVDGLYRAPSHQSVP</sequence>
<evidence type="ECO:0000259" key="4">
    <source>
        <dbReference type="Pfam" id="PF00440"/>
    </source>
</evidence>
<evidence type="ECO:0000313" key="6">
    <source>
        <dbReference type="EMBL" id="WIM93196.1"/>
    </source>
</evidence>
<dbReference type="InterPro" id="IPR041586">
    <property type="entry name" value="PsrA_TetR_C"/>
</dbReference>
<gene>
    <name evidence="6" type="ORF">ACTOB_005168</name>
</gene>
<dbReference type="InterPro" id="IPR001647">
    <property type="entry name" value="HTH_TetR"/>
</dbReference>
<reference evidence="6 7" key="1">
    <citation type="submission" date="2023-06" db="EMBL/GenBank/DDBJ databases">
        <authorList>
            <person name="Yushchuk O."/>
            <person name="Binda E."/>
            <person name="Ruckert-Reed C."/>
            <person name="Fedorenko V."/>
            <person name="Kalinowski J."/>
            <person name="Marinelli F."/>
        </authorList>
    </citation>
    <scope>NUCLEOTIDE SEQUENCE [LARGE SCALE GENOMIC DNA]</scope>
    <source>
        <strain evidence="6 7">NRRL 3884</strain>
    </source>
</reference>
<dbReference type="EMBL" id="CP126980">
    <property type="protein sequence ID" value="WIM93196.1"/>
    <property type="molecule type" value="Genomic_DNA"/>
</dbReference>
<keyword evidence="1" id="KW-0805">Transcription regulation</keyword>
<feature type="domain" description="HTH tetR-type" evidence="4">
    <location>
        <begin position="18"/>
        <end position="65"/>
    </location>
</feature>
<accession>A0ABY8W7W4</accession>
<protein>
    <submittedName>
        <fullName evidence="6">TetR family transcriptional regulator</fullName>
    </submittedName>
</protein>
<dbReference type="SUPFAM" id="SSF46689">
    <property type="entry name" value="Homeodomain-like"/>
    <property type="match status" value="1"/>
</dbReference>
<proteinExistence type="predicted"/>
<evidence type="ECO:0000256" key="3">
    <source>
        <dbReference type="ARBA" id="ARBA00023163"/>
    </source>
</evidence>
<dbReference type="PANTHER" id="PTHR30055:SF234">
    <property type="entry name" value="HTH-TYPE TRANSCRIPTIONAL REGULATOR BETI"/>
    <property type="match status" value="1"/>
</dbReference>
<dbReference type="InterPro" id="IPR009057">
    <property type="entry name" value="Homeodomain-like_sf"/>
</dbReference>
<evidence type="ECO:0000313" key="7">
    <source>
        <dbReference type="Proteomes" id="UP001240150"/>
    </source>
</evidence>
<dbReference type="InterPro" id="IPR050109">
    <property type="entry name" value="HTH-type_TetR-like_transc_reg"/>
</dbReference>
<keyword evidence="7" id="KW-1185">Reference proteome</keyword>
<feature type="domain" description="PsrA tetracyclin repressor-like C-terminal" evidence="5">
    <location>
        <begin position="111"/>
        <end position="182"/>
    </location>
</feature>
<dbReference type="Pfam" id="PF00440">
    <property type="entry name" value="TetR_N"/>
    <property type="match status" value="1"/>
</dbReference>
<evidence type="ECO:0000256" key="2">
    <source>
        <dbReference type="ARBA" id="ARBA00023125"/>
    </source>
</evidence>
<dbReference type="Gene3D" id="1.10.357.10">
    <property type="entry name" value="Tetracycline Repressor, domain 2"/>
    <property type="match status" value="1"/>
</dbReference>
<name>A0ABY8W7W4_9ACTN</name>
<evidence type="ECO:0000259" key="5">
    <source>
        <dbReference type="Pfam" id="PF17939"/>
    </source>
</evidence>
<dbReference type="RefSeq" id="WP_284914404.1">
    <property type="nucleotide sequence ID" value="NZ_CP126980.1"/>
</dbReference>
<organism evidence="6 7">
    <name type="scientific">Actinoplanes oblitus</name>
    <dbReference type="NCBI Taxonomy" id="3040509"/>
    <lineage>
        <taxon>Bacteria</taxon>
        <taxon>Bacillati</taxon>
        <taxon>Actinomycetota</taxon>
        <taxon>Actinomycetes</taxon>
        <taxon>Micromonosporales</taxon>
        <taxon>Micromonosporaceae</taxon>
        <taxon>Actinoplanes</taxon>
    </lineage>
</organism>
<keyword evidence="2" id="KW-0238">DNA-binding</keyword>
<dbReference type="PANTHER" id="PTHR30055">
    <property type="entry name" value="HTH-TYPE TRANSCRIPTIONAL REGULATOR RUTR"/>
    <property type="match status" value="1"/>
</dbReference>
<dbReference type="Pfam" id="PF17939">
    <property type="entry name" value="TetR_C_30"/>
    <property type="match status" value="1"/>
</dbReference>
<keyword evidence="3" id="KW-0804">Transcription</keyword>
<evidence type="ECO:0000256" key="1">
    <source>
        <dbReference type="ARBA" id="ARBA00023015"/>
    </source>
</evidence>